<organism evidence="2 3">
    <name type="scientific">Lasius niger</name>
    <name type="common">Black garden ant</name>
    <dbReference type="NCBI Taxonomy" id="67767"/>
    <lineage>
        <taxon>Eukaryota</taxon>
        <taxon>Metazoa</taxon>
        <taxon>Ecdysozoa</taxon>
        <taxon>Arthropoda</taxon>
        <taxon>Hexapoda</taxon>
        <taxon>Insecta</taxon>
        <taxon>Pterygota</taxon>
        <taxon>Neoptera</taxon>
        <taxon>Endopterygota</taxon>
        <taxon>Hymenoptera</taxon>
        <taxon>Apocrita</taxon>
        <taxon>Aculeata</taxon>
        <taxon>Formicoidea</taxon>
        <taxon>Formicidae</taxon>
        <taxon>Formicinae</taxon>
        <taxon>Lasius</taxon>
        <taxon>Lasius</taxon>
    </lineage>
</organism>
<accession>A0A0J7KC90</accession>
<dbReference type="OrthoDB" id="7615806at2759"/>
<comment type="caution">
    <text evidence="2">The sequence shown here is derived from an EMBL/GenBank/DDBJ whole genome shotgun (WGS) entry which is preliminary data.</text>
</comment>
<keyword evidence="3" id="KW-1185">Reference proteome</keyword>
<dbReference type="Proteomes" id="UP000036403">
    <property type="component" value="Unassembled WGS sequence"/>
</dbReference>
<feature type="compositionally biased region" description="Basic and acidic residues" evidence="1">
    <location>
        <begin position="95"/>
        <end position="106"/>
    </location>
</feature>
<dbReference type="AlphaFoldDB" id="A0A0J7KC90"/>
<protein>
    <submittedName>
        <fullName evidence="2">Reverse transcriptase</fullName>
    </submittedName>
</protein>
<keyword evidence="2" id="KW-0808">Transferase</keyword>
<keyword evidence="2" id="KW-0548">Nucleotidyltransferase</keyword>
<sequence>MSQLLTGHGSFGHFLFRIGKRDDESCPHCDNYSDTPEHTLGVCPAWAEMRASLISKIGPVEGEALTLRFVVGAILKSKENWSAFSQFAASVIKRKEENERNRDRRLPSPRSPIDSPG</sequence>
<gene>
    <name evidence="2" type="ORF">RF55_12596</name>
</gene>
<evidence type="ECO:0000313" key="3">
    <source>
        <dbReference type="Proteomes" id="UP000036403"/>
    </source>
</evidence>
<evidence type="ECO:0000256" key="1">
    <source>
        <dbReference type="SAM" id="MobiDB-lite"/>
    </source>
</evidence>
<dbReference type="EMBL" id="LBMM01009610">
    <property type="protein sequence ID" value="KMQ87993.1"/>
    <property type="molecule type" value="Genomic_DNA"/>
</dbReference>
<name>A0A0J7KC90_LASNI</name>
<dbReference type="GO" id="GO:0003964">
    <property type="term" value="F:RNA-directed DNA polymerase activity"/>
    <property type="evidence" value="ECO:0007669"/>
    <property type="project" value="UniProtKB-KW"/>
</dbReference>
<keyword evidence="2" id="KW-0695">RNA-directed DNA polymerase</keyword>
<proteinExistence type="predicted"/>
<dbReference type="PaxDb" id="67767-A0A0J7KC90"/>
<feature type="region of interest" description="Disordered" evidence="1">
    <location>
        <begin position="95"/>
        <end position="117"/>
    </location>
</feature>
<evidence type="ECO:0000313" key="2">
    <source>
        <dbReference type="EMBL" id="KMQ87993.1"/>
    </source>
</evidence>
<reference evidence="2 3" key="1">
    <citation type="submission" date="2015-04" db="EMBL/GenBank/DDBJ databases">
        <title>Lasius niger genome sequencing.</title>
        <authorList>
            <person name="Konorov E.A."/>
            <person name="Nikitin M.A."/>
            <person name="Kirill M.V."/>
            <person name="Chang P."/>
        </authorList>
    </citation>
    <scope>NUCLEOTIDE SEQUENCE [LARGE SCALE GENOMIC DNA]</scope>
    <source>
        <tissue evidence="2">Whole</tissue>
    </source>
</reference>